<feature type="signal peptide" evidence="8">
    <location>
        <begin position="1"/>
        <end position="18"/>
    </location>
</feature>
<dbReference type="InterPro" id="IPR008969">
    <property type="entry name" value="CarboxyPept-like_regulatory"/>
</dbReference>
<keyword evidence="8" id="KW-0732">Signal</keyword>
<sequence length="1113" mass="124806">MKKTLILLPLFAASIAFSQEKRVITGSVQDEKSLVGIAGASVKIEAQSISTKTDQKGIIESVTVGTVTDEDGFFSLEVPAGTKSVLISYLGYDSKLVELSTDLATYHVSLKSTSGEVLPENNDLKEVVVTGYQKIEKRKLTSAVSTVKMDDIQQAGVASVDQLLSGQIAGVAVSTETGSPGSPSKIRIRGTASLSGPQDPLWVIDGLPLEGNDVPNFSDKDNIDQLQNFSIAGLNPNDIEDITILKDAAATAIYGARAANGVISITTKRGKKGAMTVNFSANTFVTARPDFGRLNLLNASQKVDLELMLASRDDLTYRTDKGEVMRILQKNGQLNALRNGGFNSLDLITQNQINSLRNNTTDWGKLLYRNAINTQYGLSISGGNDRSDYYFSLGYYDEQGTTIGTGFERYNLTLKNNYKLNDKLDVGISIFATSSDKKSFVTDADASINPINYSRNANPYLSPFNADGSYRYDNDIDGFEDRSVPFNFIEERENTNYTLKNRSLKGIIDLNYQLAKGLKLTSQFGIQYDSNKTEKYAEQETYFTRKMREGTRYYKSGQYLYFLPDGGVKQNWDNEFFQYNWKLQGTYSTTINNRHEIDLMAGTEIRHTQNETTLTRAFGYNKITKTGTPIVFPNSSFASDKRYETYREMPTDENAYVSTFATASYTLDRKYTVFGSVRYDDTNLFGVNKKYKYLPIWAVSASWLVSKESFMENVDFISNLRLRASYGLQGNIDRNTSPFFIGDYNDATILPGNKEDIINAINLPNDLLRWEKTTNTNVGLDLGLFKNRINLAVDVYNRKGTDMISMRETPLETGFEYTMVNWGELTNKGFEIALTTRNIDKKNFKWSTTINFAHNKSKVLKEQQRENSLVPSREGLPVNAIFALKTAGFDEYGNPMFWKGDEKVSAKEFFALYDLYEDFLPGEIVDSKLTSEEKRKLFTYIGDRDPKFTGGIINNFKIHNFDLTISAAFNLKQTVMKTPSYRGMELDPGRNYTQDIFEAGSTLPGITSPIKGDNDSWMANKWFAGNNANAYNLLDIWAKEISYMRISSIRLGYTLPNKYAEVVGFKSARFSLEGRNLFVFSNGYKGYFDPETYGNIYAQPIAKSVTVGLNVSF</sequence>
<dbReference type="GO" id="GO:0009279">
    <property type="term" value="C:cell outer membrane"/>
    <property type="evidence" value="ECO:0007669"/>
    <property type="project" value="UniProtKB-SubCell"/>
</dbReference>
<feature type="domain" description="TonB-dependent receptor plug" evidence="9">
    <location>
        <begin position="137"/>
        <end position="262"/>
    </location>
</feature>
<dbReference type="Proteomes" id="UP000254737">
    <property type="component" value="Unassembled WGS sequence"/>
</dbReference>
<dbReference type="NCBIfam" id="TIGR04056">
    <property type="entry name" value="OMP_RagA_SusC"/>
    <property type="match status" value="1"/>
</dbReference>
<evidence type="ECO:0000256" key="7">
    <source>
        <dbReference type="PROSITE-ProRule" id="PRU01360"/>
    </source>
</evidence>
<keyword evidence="3 7" id="KW-1134">Transmembrane beta strand</keyword>
<protein>
    <submittedName>
        <fullName evidence="10">Outer membrane cobalamin receptor protein</fullName>
    </submittedName>
</protein>
<comment type="subcellular location">
    <subcellularLocation>
        <location evidence="1 7">Cell outer membrane</location>
        <topology evidence="1 7">Multi-pass membrane protein</topology>
    </subcellularLocation>
</comment>
<gene>
    <name evidence="10" type="ORF">NCTC13456_01997</name>
</gene>
<name>A0A376GB73_9FLAO</name>
<keyword evidence="6 7" id="KW-0998">Cell outer membrane</keyword>
<dbReference type="Gene3D" id="2.60.40.1120">
    <property type="entry name" value="Carboxypeptidase-like, regulatory domain"/>
    <property type="match status" value="1"/>
</dbReference>
<dbReference type="SUPFAM" id="SSF49464">
    <property type="entry name" value="Carboxypeptidase regulatory domain-like"/>
    <property type="match status" value="1"/>
</dbReference>
<evidence type="ECO:0000256" key="5">
    <source>
        <dbReference type="ARBA" id="ARBA00023136"/>
    </source>
</evidence>
<dbReference type="InterPro" id="IPR037066">
    <property type="entry name" value="Plug_dom_sf"/>
</dbReference>
<evidence type="ECO:0000256" key="8">
    <source>
        <dbReference type="SAM" id="SignalP"/>
    </source>
</evidence>
<reference evidence="10 11" key="1">
    <citation type="submission" date="2018-06" db="EMBL/GenBank/DDBJ databases">
        <authorList>
            <consortium name="Pathogen Informatics"/>
            <person name="Doyle S."/>
        </authorList>
    </citation>
    <scope>NUCLEOTIDE SEQUENCE [LARGE SCALE GENOMIC DNA]</scope>
    <source>
        <strain evidence="10 11">NCTC13456</strain>
    </source>
</reference>
<organism evidence="10 11">
    <name type="scientific">Empedobacter falsenii</name>
    <dbReference type="NCBI Taxonomy" id="343874"/>
    <lineage>
        <taxon>Bacteria</taxon>
        <taxon>Pseudomonadati</taxon>
        <taxon>Bacteroidota</taxon>
        <taxon>Flavobacteriia</taxon>
        <taxon>Flavobacteriales</taxon>
        <taxon>Weeksellaceae</taxon>
        <taxon>Empedobacter</taxon>
    </lineage>
</organism>
<dbReference type="InterPro" id="IPR036942">
    <property type="entry name" value="Beta-barrel_TonB_sf"/>
</dbReference>
<keyword evidence="4 7" id="KW-0812">Transmembrane</keyword>
<dbReference type="Gene3D" id="2.170.130.10">
    <property type="entry name" value="TonB-dependent receptor, plug domain"/>
    <property type="match status" value="1"/>
</dbReference>
<dbReference type="AlphaFoldDB" id="A0A376GB73"/>
<dbReference type="Gene3D" id="2.40.170.20">
    <property type="entry name" value="TonB-dependent receptor, beta-barrel domain"/>
    <property type="match status" value="1"/>
</dbReference>
<dbReference type="NCBIfam" id="TIGR04057">
    <property type="entry name" value="SusC_RagA_signa"/>
    <property type="match status" value="1"/>
</dbReference>
<evidence type="ECO:0000313" key="10">
    <source>
        <dbReference type="EMBL" id="STD56017.1"/>
    </source>
</evidence>
<accession>A0A376GB73</accession>
<keyword evidence="2 7" id="KW-0813">Transport</keyword>
<evidence type="ECO:0000313" key="11">
    <source>
        <dbReference type="Proteomes" id="UP000254737"/>
    </source>
</evidence>
<dbReference type="SUPFAM" id="SSF56935">
    <property type="entry name" value="Porins"/>
    <property type="match status" value="1"/>
</dbReference>
<dbReference type="RefSeq" id="WP_115000285.1">
    <property type="nucleotide sequence ID" value="NZ_UFXS01000001.1"/>
</dbReference>
<dbReference type="InterPro" id="IPR012910">
    <property type="entry name" value="Plug_dom"/>
</dbReference>
<dbReference type="PROSITE" id="PS52016">
    <property type="entry name" value="TONB_DEPENDENT_REC_3"/>
    <property type="match status" value="1"/>
</dbReference>
<keyword evidence="5 7" id="KW-0472">Membrane</keyword>
<proteinExistence type="inferred from homology"/>
<dbReference type="Pfam" id="PF07715">
    <property type="entry name" value="Plug"/>
    <property type="match status" value="1"/>
</dbReference>
<dbReference type="InterPro" id="IPR023997">
    <property type="entry name" value="TonB-dep_OMP_SusC/RagA_CS"/>
</dbReference>
<comment type="similarity">
    <text evidence="7">Belongs to the TonB-dependent receptor family.</text>
</comment>
<evidence type="ECO:0000256" key="6">
    <source>
        <dbReference type="ARBA" id="ARBA00023237"/>
    </source>
</evidence>
<dbReference type="STRING" id="343874.GCA_000805695_00970"/>
<keyword evidence="10" id="KW-0675">Receptor</keyword>
<evidence type="ECO:0000256" key="4">
    <source>
        <dbReference type="ARBA" id="ARBA00022692"/>
    </source>
</evidence>
<evidence type="ECO:0000256" key="1">
    <source>
        <dbReference type="ARBA" id="ARBA00004571"/>
    </source>
</evidence>
<evidence type="ECO:0000256" key="2">
    <source>
        <dbReference type="ARBA" id="ARBA00022448"/>
    </source>
</evidence>
<evidence type="ECO:0000259" key="9">
    <source>
        <dbReference type="Pfam" id="PF07715"/>
    </source>
</evidence>
<feature type="chain" id="PRO_5016820254" evidence="8">
    <location>
        <begin position="19"/>
        <end position="1113"/>
    </location>
</feature>
<dbReference type="EMBL" id="UFXS01000001">
    <property type="protein sequence ID" value="STD56017.1"/>
    <property type="molecule type" value="Genomic_DNA"/>
</dbReference>
<dbReference type="InterPro" id="IPR039426">
    <property type="entry name" value="TonB-dep_rcpt-like"/>
</dbReference>
<evidence type="ECO:0000256" key="3">
    <source>
        <dbReference type="ARBA" id="ARBA00022452"/>
    </source>
</evidence>
<dbReference type="InterPro" id="IPR023996">
    <property type="entry name" value="TonB-dep_OMP_SusC/RagA"/>
</dbReference>